<gene>
    <name evidence="1" type="ORF">BN983_00823</name>
</gene>
<dbReference type="AlphaFoldDB" id="A0A059NW97"/>
<reference evidence="2" key="1">
    <citation type="submission" date="2014-03" db="EMBL/GenBank/DDBJ databases">
        <authorList>
            <person name="Urmite Genomes U."/>
        </authorList>
    </citation>
    <scope>NUCLEOTIDE SEQUENCE [LARGE SCALE GENOMIC DNA]</scope>
    <source>
        <strain evidence="2">HD-03</strain>
    </source>
</reference>
<name>A0A059NW97_9BACI</name>
<accession>A0A059NW97</accession>
<evidence type="ECO:0000313" key="2">
    <source>
        <dbReference type="Proteomes" id="UP000028868"/>
    </source>
</evidence>
<dbReference type="EMBL" id="CCDI010000001">
    <property type="protein sequence ID" value="CDQ22610.1"/>
    <property type="molecule type" value="Genomic_DNA"/>
</dbReference>
<evidence type="ECO:0000313" key="1">
    <source>
        <dbReference type="EMBL" id="CDQ22610.1"/>
    </source>
</evidence>
<dbReference type="RefSeq" id="WP_035505980.1">
    <property type="nucleotide sequence ID" value="NZ_CCDI010000001.1"/>
</dbReference>
<organism evidence="1 2">
    <name type="scientific">Halobacillus karajensis</name>
    <dbReference type="NCBI Taxonomy" id="195088"/>
    <lineage>
        <taxon>Bacteria</taxon>
        <taxon>Bacillati</taxon>
        <taxon>Bacillota</taxon>
        <taxon>Bacilli</taxon>
        <taxon>Bacillales</taxon>
        <taxon>Bacillaceae</taxon>
        <taxon>Halobacillus</taxon>
    </lineage>
</organism>
<comment type="caution">
    <text evidence="1">The sequence shown here is derived from an EMBL/GenBank/DDBJ whole genome shotgun (WGS) entry which is preliminary data.</text>
</comment>
<sequence length="61" mass="7001">MWNGMKSVAHFHPMDTPQQRAQKFEDWMLDNGRISSVADKAVPGAKETRQYMKRKGLYGSS</sequence>
<reference evidence="1 2" key="2">
    <citation type="submission" date="2014-05" db="EMBL/GenBank/DDBJ databases">
        <title>Draft genome sequence of Halobacillus karajensis HK-03.</title>
        <authorList>
            <person name="Khelaifia S."/>
            <person name="Croce O."/>
            <person name="Lagier J.C."/>
            <person name="Raoult D."/>
        </authorList>
    </citation>
    <scope>NUCLEOTIDE SEQUENCE [LARGE SCALE GENOMIC DNA]</scope>
    <source>
        <strain evidence="1 2">HD-03</strain>
    </source>
</reference>
<keyword evidence="2" id="KW-1185">Reference proteome</keyword>
<proteinExistence type="predicted"/>
<protein>
    <submittedName>
        <fullName evidence="1">Uncharacterized protein</fullName>
    </submittedName>
</protein>
<dbReference type="Proteomes" id="UP000028868">
    <property type="component" value="Unassembled WGS sequence"/>
</dbReference>